<dbReference type="InterPro" id="IPR019984">
    <property type="entry name" value="Ribosomal_uS17_bact/chlr"/>
</dbReference>
<sequence>MPKRILQGIVVNSKSDKTIIVNVQRRVMHPLYKKFITRSHRFSAHDPKNCFKQGDAVRIMECAPISKNKKFAVLYDRTVGPEVNRNN</sequence>
<dbReference type="STRING" id="1401328.P856_138"/>
<dbReference type="Gene3D" id="2.40.50.140">
    <property type="entry name" value="Nucleic acid-binding proteins"/>
    <property type="match status" value="1"/>
</dbReference>
<dbReference type="Proteomes" id="UP000018700">
    <property type="component" value="Chromosome"/>
</dbReference>
<protein>
    <recommendedName>
        <fullName evidence="6">Small ribosomal subunit protein uS17</fullName>
    </recommendedName>
</protein>
<dbReference type="PRINTS" id="PR00973">
    <property type="entry name" value="RIBOSOMALS17"/>
</dbReference>
<dbReference type="InterPro" id="IPR012340">
    <property type="entry name" value="NA-bd_OB-fold"/>
</dbReference>
<dbReference type="SUPFAM" id="SSF50249">
    <property type="entry name" value="Nucleic acid-binding proteins"/>
    <property type="match status" value="1"/>
</dbReference>
<gene>
    <name evidence="6 7" type="primary">rpsQ</name>
    <name evidence="7" type="ORF">P856_138</name>
</gene>
<evidence type="ECO:0000313" key="8">
    <source>
        <dbReference type="Proteomes" id="UP000018700"/>
    </source>
</evidence>
<dbReference type="GO" id="GO:0019843">
    <property type="term" value="F:rRNA binding"/>
    <property type="evidence" value="ECO:0007669"/>
    <property type="project" value="UniProtKB-UniRule"/>
</dbReference>
<dbReference type="InterPro" id="IPR000266">
    <property type="entry name" value="Ribosomal_uS17"/>
</dbReference>
<comment type="subunit">
    <text evidence="6">Part of the 30S ribosomal subunit.</text>
</comment>
<dbReference type="Pfam" id="PF00366">
    <property type="entry name" value="Ribosomal_S17"/>
    <property type="match status" value="1"/>
</dbReference>
<dbReference type="GO" id="GO:0006412">
    <property type="term" value="P:translation"/>
    <property type="evidence" value="ECO:0007669"/>
    <property type="project" value="UniProtKB-UniRule"/>
</dbReference>
<dbReference type="PANTHER" id="PTHR10744:SF1">
    <property type="entry name" value="SMALL RIBOSOMAL SUBUNIT PROTEIN US17M"/>
    <property type="match status" value="1"/>
</dbReference>
<dbReference type="GO" id="GO:0022627">
    <property type="term" value="C:cytosolic small ribosomal subunit"/>
    <property type="evidence" value="ECO:0007669"/>
    <property type="project" value="UniProtKB-UniRule"/>
</dbReference>
<accession>V9TS21</accession>
<keyword evidence="3 6" id="KW-0694">RNA-binding</keyword>
<comment type="function">
    <text evidence="6">One of the primary rRNA binding proteins, it binds specifically to the 5'-end of 16S ribosomal RNA.</text>
</comment>
<dbReference type="EMBL" id="CP006745">
    <property type="protein sequence ID" value="AHC73376.1"/>
    <property type="molecule type" value="Genomic_DNA"/>
</dbReference>
<dbReference type="AlphaFoldDB" id="V9TS21"/>
<dbReference type="PATRIC" id="fig|1401328.3.peg.130"/>
<name>V9TS21_9PROT</name>
<evidence type="ECO:0000256" key="1">
    <source>
        <dbReference type="ARBA" id="ARBA00010254"/>
    </source>
</evidence>
<keyword evidence="4 6" id="KW-0689">Ribosomal protein</keyword>
<dbReference type="NCBIfam" id="NF004123">
    <property type="entry name" value="PRK05610.1"/>
    <property type="match status" value="1"/>
</dbReference>
<dbReference type="OrthoDB" id="9811714at2"/>
<dbReference type="PANTHER" id="PTHR10744">
    <property type="entry name" value="40S RIBOSOMAL PROTEIN S11 FAMILY MEMBER"/>
    <property type="match status" value="1"/>
</dbReference>
<dbReference type="GO" id="GO:0003735">
    <property type="term" value="F:structural constituent of ribosome"/>
    <property type="evidence" value="ECO:0007669"/>
    <property type="project" value="UniProtKB-UniRule"/>
</dbReference>
<keyword evidence="8" id="KW-1185">Reference proteome</keyword>
<dbReference type="RefSeq" id="WP_025300261.1">
    <property type="nucleotide sequence ID" value="NZ_CP006745.1"/>
</dbReference>
<dbReference type="NCBIfam" id="TIGR03635">
    <property type="entry name" value="uS17_bact"/>
    <property type="match status" value="1"/>
</dbReference>
<dbReference type="KEGG" id="efk:P856_138"/>
<dbReference type="CDD" id="cd00364">
    <property type="entry name" value="Ribosomal_uS17"/>
    <property type="match status" value="1"/>
</dbReference>
<evidence type="ECO:0000256" key="4">
    <source>
        <dbReference type="ARBA" id="ARBA00022980"/>
    </source>
</evidence>
<organism evidence="7 8">
    <name type="scientific">Candidatus Endolissoclinum faulkneri L5</name>
    <dbReference type="NCBI Taxonomy" id="1401328"/>
    <lineage>
        <taxon>Bacteria</taxon>
        <taxon>Pseudomonadati</taxon>
        <taxon>Pseudomonadota</taxon>
        <taxon>Alphaproteobacteria</taxon>
        <taxon>Rhodospirillales</taxon>
        <taxon>Rhodospirillaceae</taxon>
        <taxon>Candidatus Endolissoclinum</taxon>
    </lineage>
</organism>
<comment type="similarity">
    <text evidence="1 6">Belongs to the universal ribosomal protein uS17 family.</text>
</comment>
<evidence type="ECO:0000256" key="6">
    <source>
        <dbReference type="HAMAP-Rule" id="MF_01345"/>
    </source>
</evidence>
<reference evidence="7 8" key="1">
    <citation type="journal article" date="2013" name="PLoS ONE">
        <title>Bacterial endosymbiosis in a chordate host: long-term co-evolution and conservation of secondary metabolism.</title>
        <authorList>
            <person name="Kwan J.C."/>
            <person name="Schmidt E.W."/>
        </authorList>
    </citation>
    <scope>NUCLEOTIDE SEQUENCE [LARGE SCALE GENOMIC DNA]</scope>
    <source>
        <strain evidence="8">faulkneri L5</strain>
    </source>
</reference>
<evidence type="ECO:0000313" key="7">
    <source>
        <dbReference type="EMBL" id="AHC73376.1"/>
    </source>
</evidence>
<evidence type="ECO:0000256" key="5">
    <source>
        <dbReference type="ARBA" id="ARBA00023274"/>
    </source>
</evidence>
<proteinExistence type="inferred from homology"/>
<dbReference type="eggNOG" id="COG0186">
    <property type="taxonomic scope" value="Bacteria"/>
</dbReference>
<dbReference type="HAMAP" id="MF_01345_B">
    <property type="entry name" value="Ribosomal_uS17_B"/>
    <property type="match status" value="1"/>
</dbReference>
<evidence type="ECO:0000256" key="3">
    <source>
        <dbReference type="ARBA" id="ARBA00022884"/>
    </source>
</evidence>
<evidence type="ECO:0000256" key="2">
    <source>
        <dbReference type="ARBA" id="ARBA00022730"/>
    </source>
</evidence>
<dbReference type="HOGENOM" id="CLU_073626_1_1_5"/>
<keyword evidence="5 6" id="KW-0687">Ribonucleoprotein</keyword>
<keyword evidence="2 6" id="KW-0699">rRNA-binding</keyword>